<dbReference type="AlphaFoldDB" id="A0A7W6C2S0"/>
<dbReference type="EMBL" id="JACIDV010000002">
    <property type="protein sequence ID" value="MBB3944665.1"/>
    <property type="molecule type" value="Genomic_DNA"/>
</dbReference>
<accession>A0A7W6C2S0</accession>
<gene>
    <name evidence="1" type="ORF">GGQ73_000590</name>
</gene>
<evidence type="ECO:0000313" key="1">
    <source>
        <dbReference type="EMBL" id="MBB3944665.1"/>
    </source>
</evidence>
<comment type="caution">
    <text evidence="1">The sequence shown here is derived from an EMBL/GenBank/DDBJ whole genome shotgun (WGS) entry which is preliminary data.</text>
</comment>
<evidence type="ECO:0000313" key="2">
    <source>
        <dbReference type="Proteomes" id="UP000565286"/>
    </source>
</evidence>
<organism evidence="1 2">
    <name type="scientific">Rhizobium skierniewicense</name>
    <dbReference type="NCBI Taxonomy" id="984260"/>
    <lineage>
        <taxon>Bacteria</taxon>
        <taxon>Pseudomonadati</taxon>
        <taxon>Pseudomonadota</taxon>
        <taxon>Alphaproteobacteria</taxon>
        <taxon>Hyphomicrobiales</taxon>
        <taxon>Rhizobiaceae</taxon>
        <taxon>Rhizobium/Agrobacterium group</taxon>
        <taxon>Rhizobium</taxon>
    </lineage>
</organism>
<proteinExistence type="predicted"/>
<reference evidence="1 2" key="1">
    <citation type="submission" date="2020-08" db="EMBL/GenBank/DDBJ databases">
        <title>Genomic Encyclopedia of Type Strains, Phase IV (KMG-IV): sequencing the most valuable type-strain genomes for metagenomic binning, comparative biology and taxonomic classification.</title>
        <authorList>
            <person name="Goeker M."/>
        </authorList>
    </citation>
    <scope>NUCLEOTIDE SEQUENCE [LARGE SCALE GENOMIC DNA]</scope>
    <source>
        <strain evidence="1 2">DSM 26438</strain>
    </source>
</reference>
<name>A0A7W6C2S0_9HYPH</name>
<dbReference type="RefSeq" id="WP_183893838.1">
    <property type="nucleotide sequence ID" value="NZ_JACIDV010000002.1"/>
</dbReference>
<sequence>METNLQCNQLAARFEKMAAGGLLDVKFFVRNQDEASAESVCEEVNRLYEAVDRGEEVELDFRDSLHA</sequence>
<protein>
    <submittedName>
        <fullName evidence="1">Uncharacterized protein</fullName>
    </submittedName>
</protein>
<keyword evidence="2" id="KW-1185">Reference proteome</keyword>
<dbReference type="Proteomes" id="UP000565286">
    <property type="component" value="Unassembled WGS sequence"/>
</dbReference>